<feature type="transmembrane region" description="Helical" evidence="1">
    <location>
        <begin position="114"/>
        <end position="134"/>
    </location>
</feature>
<evidence type="ECO:0000256" key="1">
    <source>
        <dbReference type="SAM" id="Phobius"/>
    </source>
</evidence>
<reference evidence="2 3" key="1">
    <citation type="submission" date="2020-11" db="EMBL/GenBank/DDBJ databases">
        <title>Hymenobacter sp.</title>
        <authorList>
            <person name="Kim M.K."/>
        </authorList>
    </citation>
    <scope>NUCLEOTIDE SEQUENCE [LARGE SCALE GENOMIC DNA]</scope>
    <source>
        <strain evidence="2 3">BT594</strain>
    </source>
</reference>
<keyword evidence="1" id="KW-1133">Transmembrane helix</keyword>
<dbReference type="EMBL" id="JADWYK010000005">
    <property type="protein sequence ID" value="MBG8554071.1"/>
    <property type="molecule type" value="Genomic_DNA"/>
</dbReference>
<name>A0ABS0L1U0_9BACT</name>
<evidence type="ECO:0000313" key="2">
    <source>
        <dbReference type="EMBL" id="MBG8554071.1"/>
    </source>
</evidence>
<dbReference type="RefSeq" id="WP_196955091.1">
    <property type="nucleotide sequence ID" value="NZ_JADWYK010000005.1"/>
</dbReference>
<feature type="transmembrane region" description="Helical" evidence="1">
    <location>
        <begin position="39"/>
        <end position="65"/>
    </location>
</feature>
<gene>
    <name evidence="2" type="ORF">I5L79_10975</name>
</gene>
<organism evidence="2 3">
    <name type="scientific">Hymenobacter guriensis</name>
    <dbReference type="NCBI Taxonomy" id="2793065"/>
    <lineage>
        <taxon>Bacteria</taxon>
        <taxon>Pseudomonadati</taxon>
        <taxon>Bacteroidota</taxon>
        <taxon>Cytophagia</taxon>
        <taxon>Cytophagales</taxon>
        <taxon>Hymenobacteraceae</taxon>
        <taxon>Hymenobacter</taxon>
    </lineage>
</organism>
<keyword evidence="1" id="KW-0472">Membrane</keyword>
<proteinExistence type="predicted"/>
<sequence length="154" mass="16560">MHPAVHQNNVQASTIFWVSCLISLLRVGITMAVKMEQEGYGIVAKIVGAAIALALMGGVSFLVGLGLRKGYMWVKVLVLTINIIALLVYGVSLLPGAVGTEMLKRNYDTPLEAILLSLELLLTIGFIVAIFRGFGISDRASNPEHVDTVFTTTT</sequence>
<protein>
    <submittedName>
        <fullName evidence="2">Uncharacterized protein</fullName>
    </submittedName>
</protein>
<accession>A0ABS0L1U0</accession>
<feature type="transmembrane region" description="Helical" evidence="1">
    <location>
        <begin position="12"/>
        <end position="33"/>
    </location>
</feature>
<comment type="caution">
    <text evidence="2">The sequence shown here is derived from an EMBL/GenBank/DDBJ whole genome shotgun (WGS) entry which is preliminary data.</text>
</comment>
<feature type="transmembrane region" description="Helical" evidence="1">
    <location>
        <begin position="72"/>
        <end position="94"/>
    </location>
</feature>
<evidence type="ECO:0000313" key="3">
    <source>
        <dbReference type="Proteomes" id="UP000601099"/>
    </source>
</evidence>
<keyword evidence="1" id="KW-0812">Transmembrane</keyword>
<dbReference type="Proteomes" id="UP000601099">
    <property type="component" value="Unassembled WGS sequence"/>
</dbReference>
<keyword evidence="3" id="KW-1185">Reference proteome</keyword>